<feature type="region of interest" description="Disordered" evidence="1">
    <location>
        <begin position="55"/>
        <end position="79"/>
    </location>
</feature>
<dbReference type="EMBL" id="LQQA01000036">
    <property type="protein sequence ID" value="ORX08716.1"/>
    <property type="molecule type" value="Genomic_DNA"/>
</dbReference>
<evidence type="ECO:0000256" key="1">
    <source>
        <dbReference type="SAM" id="MobiDB-lite"/>
    </source>
</evidence>
<gene>
    <name evidence="2" type="ORF">AWC31_11320</name>
</gene>
<protein>
    <submittedName>
        <fullName evidence="2">Uncharacterized protein</fullName>
    </submittedName>
</protein>
<reference evidence="2 3" key="1">
    <citation type="submission" date="2016-01" db="EMBL/GenBank/DDBJ databases">
        <title>The new phylogeny of the genus Mycobacterium.</title>
        <authorList>
            <person name="Tarcisio F."/>
            <person name="Conor M."/>
            <person name="Antonella G."/>
            <person name="Elisabetta G."/>
            <person name="Giulia F.S."/>
            <person name="Sara T."/>
            <person name="Anna F."/>
            <person name="Clotilde B."/>
            <person name="Roberto B."/>
            <person name="Veronica D.S."/>
            <person name="Fabio R."/>
            <person name="Monica P."/>
            <person name="Olivier J."/>
            <person name="Enrico T."/>
            <person name="Nicola S."/>
        </authorList>
    </citation>
    <scope>NUCLEOTIDE SEQUENCE [LARGE SCALE GENOMIC DNA]</scope>
    <source>
        <strain evidence="2 3">ATCC 700010</strain>
    </source>
</reference>
<proteinExistence type="predicted"/>
<evidence type="ECO:0000313" key="2">
    <source>
        <dbReference type="EMBL" id="ORX08716.1"/>
    </source>
</evidence>
<comment type="caution">
    <text evidence="2">The sequence shown here is derived from an EMBL/GenBank/DDBJ whole genome shotgun (WGS) entry which is preliminary data.</text>
</comment>
<accession>A0A1X2ERK5</accession>
<dbReference type="Proteomes" id="UP000193964">
    <property type="component" value="Unassembled WGS sequence"/>
</dbReference>
<organism evidence="2 3">
    <name type="scientific">Mycolicibacterium wolinskyi</name>
    <dbReference type="NCBI Taxonomy" id="59750"/>
    <lineage>
        <taxon>Bacteria</taxon>
        <taxon>Bacillati</taxon>
        <taxon>Actinomycetota</taxon>
        <taxon>Actinomycetes</taxon>
        <taxon>Mycobacteriales</taxon>
        <taxon>Mycobacteriaceae</taxon>
        <taxon>Mycolicibacterium</taxon>
    </lineage>
</organism>
<evidence type="ECO:0000313" key="3">
    <source>
        <dbReference type="Proteomes" id="UP000193964"/>
    </source>
</evidence>
<sequence>MLTYLVAEGEPKAERLPLRLLDHQQIDVGAVAIPMLRPAVDPRQRPLELEGQFGFKSVVPDHPPAPKEPKPNLFTAAVQ</sequence>
<dbReference type="AlphaFoldDB" id="A0A1X2ERK5"/>
<name>A0A1X2ERK5_9MYCO</name>